<sequence length="116" mass="13247">MASSFAPPRLAQSKSGVDVLYDMKHEQFQHNEQAAVNFLNTVLEDHPDIARENLHQELKDGVLLCNLVNKLKPGTIKHVGQRDLSFIKVLPPRWTCSMKLIMVAKKSKISYHYYDA</sequence>
<dbReference type="AlphaFoldDB" id="A0A1X2HL35"/>
<reference evidence="2 3" key="1">
    <citation type="submission" date="2016-07" db="EMBL/GenBank/DDBJ databases">
        <title>Pervasive Adenine N6-methylation of Active Genes in Fungi.</title>
        <authorList>
            <consortium name="DOE Joint Genome Institute"/>
            <person name="Mondo S.J."/>
            <person name="Dannebaum R.O."/>
            <person name="Kuo R.C."/>
            <person name="Labutti K."/>
            <person name="Haridas S."/>
            <person name="Kuo A."/>
            <person name="Salamov A."/>
            <person name="Ahrendt S.R."/>
            <person name="Lipzen A."/>
            <person name="Sullivan W."/>
            <person name="Andreopoulos W.B."/>
            <person name="Clum A."/>
            <person name="Lindquist E."/>
            <person name="Daum C."/>
            <person name="Ramamoorthy G.K."/>
            <person name="Gryganskyi A."/>
            <person name="Culley D."/>
            <person name="Magnuson J.K."/>
            <person name="James T.Y."/>
            <person name="O'Malley M.A."/>
            <person name="Stajich J.E."/>
            <person name="Spatafora J.W."/>
            <person name="Visel A."/>
            <person name="Grigoriev I.V."/>
        </authorList>
    </citation>
    <scope>NUCLEOTIDE SEQUENCE [LARGE SCALE GENOMIC DNA]</scope>
    <source>
        <strain evidence="2 3">NRRL 2496</strain>
    </source>
</reference>
<dbReference type="PROSITE" id="PS50021">
    <property type="entry name" value="CH"/>
    <property type="match status" value="1"/>
</dbReference>
<protein>
    <recommendedName>
        <fullName evidence="1">Calponin-homology (CH) domain-containing protein</fullName>
    </recommendedName>
</protein>
<proteinExistence type="predicted"/>
<comment type="caution">
    <text evidence="2">The sequence shown here is derived from an EMBL/GenBank/DDBJ whole genome shotgun (WGS) entry which is preliminary data.</text>
</comment>
<dbReference type="EMBL" id="MCGN01000002">
    <property type="protein sequence ID" value="ORY99993.1"/>
    <property type="molecule type" value="Genomic_DNA"/>
</dbReference>
<evidence type="ECO:0000259" key="1">
    <source>
        <dbReference type="PROSITE" id="PS50021"/>
    </source>
</evidence>
<dbReference type="InParanoid" id="A0A1X2HL35"/>
<evidence type="ECO:0000313" key="3">
    <source>
        <dbReference type="Proteomes" id="UP000242180"/>
    </source>
</evidence>
<dbReference type="SUPFAM" id="SSF47576">
    <property type="entry name" value="Calponin-homology domain, CH-domain"/>
    <property type="match status" value="1"/>
</dbReference>
<gene>
    <name evidence="2" type="ORF">BCR43DRAFT_129404</name>
</gene>
<dbReference type="CDD" id="cd00014">
    <property type="entry name" value="CH_SF"/>
    <property type="match status" value="1"/>
</dbReference>
<feature type="domain" description="Calponin-homology (CH)" evidence="1">
    <location>
        <begin position="29"/>
        <end position="116"/>
    </location>
</feature>
<name>A0A1X2HL35_SYNRA</name>
<dbReference type="OrthoDB" id="21595at2759"/>
<organism evidence="2 3">
    <name type="scientific">Syncephalastrum racemosum</name>
    <name type="common">Filamentous fungus</name>
    <dbReference type="NCBI Taxonomy" id="13706"/>
    <lineage>
        <taxon>Eukaryota</taxon>
        <taxon>Fungi</taxon>
        <taxon>Fungi incertae sedis</taxon>
        <taxon>Mucoromycota</taxon>
        <taxon>Mucoromycotina</taxon>
        <taxon>Mucoromycetes</taxon>
        <taxon>Mucorales</taxon>
        <taxon>Syncephalastraceae</taxon>
        <taxon>Syncephalastrum</taxon>
    </lineage>
</organism>
<dbReference type="Gene3D" id="1.10.418.10">
    <property type="entry name" value="Calponin-like domain"/>
    <property type="match status" value="1"/>
</dbReference>
<evidence type="ECO:0000313" key="2">
    <source>
        <dbReference type="EMBL" id="ORY99993.1"/>
    </source>
</evidence>
<dbReference type="InterPro" id="IPR001715">
    <property type="entry name" value="CH_dom"/>
</dbReference>
<dbReference type="Proteomes" id="UP000242180">
    <property type="component" value="Unassembled WGS sequence"/>
</dbReference>
<dbReference type="InterPro" id="IPR036872">
    <property type="entry name" value="CH_dom_sf"/>
</dbReference>
<dbReference type="Pfam" id="PF00307">
    <property type="entry name" value="CH"/>
    <property type="match status" value="1"/>
</dbReference>
<accession>A0A1X2HL35</accession>
<keyword evidence="3" id="KW-1185">Reference proteome</keyword>